<evidence type="ECO:0000256" key="5">
    <source>
        <dbReference type="SAM" id="MobiDB-lite"/>
    </source>
</evidence>
<reference evidence="7" key="1">
    <citation type="journal article" date="2014" name="Proc. Natl. Acad. Sci. U.S.A.">
        <title>Extensive sampling of basidiomycete genomes demonstrates inadequacy of the white-rot/brown-rot paradigm for wood decay fungi.</title>
        <authorList>
            <person name="Riley R."/>
            <person name="Salamov A.A."/>
            <person name="Brown D.W."/>
            <person name="Nagy L.G."/>
            <person name="Floudas D."/>
            <person name="Held B.W."/>
            <person name="Levasseur A."/>
            <person name="Lombard V."/>
            <person name="Morin E."/>
            <person name="Otillar R."/>
            <person name="Lindquist E.A."/>
            <person name="Sun H."/>
            <person name="LaButti K.M."/>
            <person name="Schmutz J."/>
            <person name="Jabbour D."/>
            <person name="Luo H."/>
            <person name="Baker S.E."/>
            <person name="Pisabarro A.G."/>
            <person name="Walton J.D."/>
            <person name="Blanchette R.A."/>
            <person name="Henrissat B."/>
            <person name="Martin F."/>
            <person name="Cullen D."/>
            <person name="Hibbett D.S."/>
            <person name="Grigoriev I.V."/>
        </authorList>
    </citation>
    <scope>NUCLEOTIDE SEQUENCE [LARGE SCALE GENOMIC DNA]</scope>
    <source>
        <strain evidence="7">FD-172 SS1</strain>
    </source>
</reference>
<dbReference type="HOGENOM" id="CLU_009538_1_0_1"/>
<gene>
    <name evidence="6" type="ORF">BOTBODRAFT_205103</name>
</gene>
<feature type="compositionally biased region" description="Polar residues" evidence="5">
    <location>
        <begin position="592"/>
        <end position="601"/>
    </location>
</feature>
<dbReference type="EMBL" id="KL198016">
    <property type="protein sequence ID" value="KDQ21501.1"/>
    <property type="molecule type" value="Genomic_DNA"/>
</dbReference>
<dbReference type="AlphaFoldDB" id="A0A067NCI8"/>
<evidence type="ECO:0000256" key="3">
    <source>
        <dbReference type="ARBA" id="ARBA00022614"/>
    </source>
</evidence>
<evidence type="ECO:0000313" key="7">
    <source>
        <dbReference type="Proteomes" id="UP000027195"/>
    </source>
</evidence>
<dbReference type="GO" id="GO:0005737">
    <property type="term" value="C:cytoplasm"/>
    <property type="evidence" value="ECO:0007669"/>
    <property type="project" value="UniProtKB-SubCell"/>
</dbReference>
<dbReference type="STRING" id="930990.A0A067NCI8"/>
<evidence type="ECO:0000313" key="6">
    <source>
        <dbReference type="EMBL" id="KDQ21501.1"/>
    </source>
</evidence>
<feature type="compositionally biased region" description="Basic and acidic residues" evidence="5">
    <location>
        <begin position="720"/>
        <end position="743"/>
    </location>
</feature>
<keyword evidence="2" id="KW-0963">Cytoplasm</keyword>
<evidence type="ECO:0000256" key="2">
    <source>
        <dbReference type="ARBA" id="ARBA00022490"/>
    </source>
</evidence>
<evidence type="ECO:0000256" key="4">
    <source>
        <dbReference type="ARBA" id="ARBA00022737"/>
    </source>
</evidence>
<feature type="compositionally biased region" description="Low complexity" evidence="5">
    <location>
        <begin position="282"/>
        <end position="292"/>
    </location>
</feature>
<dbReference type="FunCoup" id="A0A067NCI8">
    <property type="interactions" value="306"/>
</dbReference>
<keyword evidence="7" id="KW-1185">Reference proteome</keyword>
<name>A0A067NCI8_BOTB1</name>
<dbReference type="InterPro" id="IPR003591">
    <property type="entry name" value="Leu-rich_rpt_typical-subtyp"/>
</dbReference>
<dbReference type="PROSITE" id="PS51450">
    <property type="entry name" value="LRR"/>
    <property type="match status" value="3"/>
</dbReference>
<accession>A0A067NCI8</accession>
<dbReference type="PANTHER" id="PTHR15454:SF69">
    <property type="entry name" value="SERINE_THREONINE-PROTEIN KINASE 11-INTERACTING PROTEIN"/>
    <property type="match status" value="1"/>
</dbReference>
<dbReference type="OrthoDB" id="676979at2759"/>
<evidence type="ECO:0000256" key="1">
    <source>
        <dbReference type="ARBA" id="ARBA00004496"/>
    </source>
</evidence>
<feature type="region of interest" description="Disordered" evidence="5">
    <location>
        <begin position="526"/>
        <end position="643"/>
    </location>
</feature>
<keyword evidence="3" id="KW-0433">Leucine-rich repeat</keyword>
<dbReference type="Pfam" id="PF13855">
    <property type="entry name" value="LRR_8"/>
    <property type="match status" value="1"/>
</dbReference>
<dbReference type="InterPro" id="IPR001611">
    <property type="entry name" value="Leu-rich_rpt"/>
</dbReference>
<dbReference type="InParanoid" id="A0A067NCI8"/>
<feature type="region of interest" description="Disordered" evidence="5">
    <location>
        <begin position="230"/>
        <end position="292"/>
    </location>
</feature>
<protein>
    <submittedName>
        <fullName evidence="6">Uncharacterized protein</fullName>
    </submittedName>
</protein>
<keyword evidence="4" id="KW-0677">Repeat</keyword>
<dbReference type="PANTHER" id="PTHR15454">
    <property type="entry name" value="NISCHARIN RELATED"/>
    <property type="match status" value="1"/>
</dbReference>
<proteinExistence type="predicted"/>
<feature type="region of interest" description="Disordered" evidence="5">
    <location>
        <begin position="711"/>
        <end position="743"/>
    </location>
</feature>
<dbReference type="SUPFAM" id="SSF52047">
    <property type="entry name" value="RNI-like"/>
    <property type="match status" value="1"/>
</dbReference>
<sequence length="743" mass="80543">METEVGDEYICRSAEFVRTNEQRLGSAGLVRRPARSNSAPASYSSMLSWVGLDFSNNNRPAQPLVLTTDLHHLFYLLMRFEGLGIDVGSLDVHLDTPARPVSYISLLAGKDRSDTGSIASFRSTLSTVSKLSLGGCSFTKLPALSIHQTGLKVIAELVDDLPTDSVVPLDAFKNLQRLELTEVDPRLIMGWDRLSDSLKSLTIRKSGMEDISEIFIDAVLDDQARRLASGSGRSMVRRTRAQLHRPSPSHSKRSFVISQVPESVPESDESEASPTEATPSINPSEVSSVPSAASANETLPAYKWSSLRHLSLADNALTFIPSAPLSYFTSLTYLDLSSNLLVSLPQGLSALYNLVSLNLSDNMIESVLGIYTLLGQVLTLNLSKNRLDSLCGLERLAALERVDLRENRIEDCGEVGRLAVLPNINEVWVEGNPITRMDESYRVHCFDHFAKEGKNILLDGTPPSFTERMNISNVPCDHLRHVPSAPSPPVVAVSANNTIKAANFASMLEVTPPTPGEATPSGYSITPPASSDASPTLVAFSPASKPKHRKKTKRFVDLGPGAEEDTPTHRHARSASAFQPSFPELGRRTLSPDGQSPSRSMTVAEPQSPPRTPVSKAMSRHSRYTTESPSTPVSPAKHHFRRPPARNHTIASHHLPHGSVSPAFFDAPPASPGPDAATTEAKLMEAEAYRAKIEALRDEVGDSWLKVLSQSGGFVGSTSGRDERSTTTSDVRERAAVGRAAEV</sequence>
<organism evidence="6 7">
    <name type="scientific">Botryobasidium botryosum (strain FD-172 SS1)</name>
    <dbReference type="NCBI Taxonomy" id="930990"/>
    <lineage>
        <taxon>Eukaryota</taxon>
        <taxon>Fungi</taxon>
        <taxon>Dikarya</taxon>
        <taxon>Basidiomycota</taxon>
        <taxon>Agaricomycotina</taxon>
        <taxon>Agaricomycetes</taxon>
        <taxon>Cantharellales</taxon>
        <taxon>Botryobasidiaceae</taxon>
        <taxon>Botryobasidium</taxon>
    </lineage>
</organism>
<dbReference type="InterPro" id="IPR032675">
    <property type="entry name" value="LRR_dom_sf"/>
</dbReference>
<comment type="subcellular location">
    <subcellularLocation>
        <location evidence="1">Cytoplasm</location>
    </subcellularLocation>
</comment>
<dbReference type="SMART" id="SM00369">
    <property type="entry name" value="LRR_TYP"/>
    <property type="match status" value="4"/>
</dbReference>
<dbReference type="Proteomes" id="UP000027195">
    <property type="component" value="Unassembled WGS sequence"/>
</dbReference>
<dbReference type="Gene3D" id="3.80.10.10">
    <property type="entry name" value="Ribonuclease Inhibitor"/>
    <property type="match status" value="2"/>
</dbReference>